<name>A0ABU6A7D3_9PSEU</name>
<evidence type="ECO:0000313" key="2">
    <source>
        <dbReference type="EMBL" id="MEB3367399.1"/>
    </source>
</evidence>
<keyword evidence="1" id="KW-0472">Membrane</keyword>
<sequence length="88" mass="9752">MRKPDLIWATYLVAVALGFTVLERQALRNPQHGHTLTATTRRWLGLHPVQPWRSAGYVGFAGSVAGGTGWLIYHILIEGSDIRGDQEV</sequence>
<comment type="caution">
    <text evidence="2">The sequence shown here is derived from an EMBL/GenBank/DDBJ whole genome shotgun (WGS) entry which is preliminary data.</text>
</comment>
<gene>
    <name evidence="2" type="ORF">R4I43_08265</name>
</gene>
<reference evidence="2 3" key="1">
    <citation type="submission" date="2023-10" db="EMBL/GenBank/DDBJ databases">
        <title>Saccharopolyspora sp. nov., isolated from mangrove soil.</title>
        <authorList>
            <person name="Lu Y."/>
            <person name="Liu W."/>
        </authorList>
    </citation>
    <scope>NUCLEOTIDE SEQUENCE [LARGE SCALE GENOMIC DNA]</scope>
    <source>
        <strain evidence="2 3">S2-29</strain>
    </source>
</reference>
<accession>A0ABU6A7D3</accession>
<dbReference type="EMBL" id="JAWLNX010000004">
    <property type="protein sequence ID" value="MEB3367399.1"/>
    <property type="molecule type" value="Genomic_DNA"/>
</dbReference>
<proteinExistence type="predicted"/>
<evidence type="ECO:0000313" key="3">
    <source>
        <dbReference type="Proteomes" id="UP001327093"/>
    </source>
</evidence>
<dbReference type="RefSeq" id="WP_324264950.1">
    <property type="nucleotide sequence ID" value="NZ_JAWLNX010000004.1"/>
</dbReference>
<organism evidence="2 3">
    <name type="scientific">Saccharopolyspora mangrovi</name>
    <dbReference type="NCBI Taxonomy" id="3082379"/>
    <lineage>
        <taxon>Bacteria</taxon>
        <taxon>Bacillati</taxon>
        <taxon>Actinomycetota</taxon>
        <taxon>Actinomycetes</taxon>
        <taxon>Pseudonocardiales</taxon>
        <taxon>Pseudonocardiaceae</taxon>
        <taxon>Saccharopolyspora</taxon>
    </lineage>
</organism>
<keyword evidence="1" id="KW-1133">Transmembrane helix</keyword>
<keyword evidence="1" id="KW-0812">Transmembrane</keyword>
<feature type="transmembrane region" description="Helical" evidence="1">
    <location>
        <begin position="6"/>
        <end position="22"/>
    </location>
</feature>
<evidence type="ECO:0000256" key="1">
    <source>
        <dbReference type="SAM" id="Phobius"/>
    </source>
</evidence>
<dbReference type="Proteomes" id="UP001327093">
    <property type="component" value="Unassembled WGS sequence"/>
</dbReference>
<protein>
    <submittedName>
        <fullName evidence="2">Uncharacterized protein</fullName>
    </submittedName>
</protein>
<keyword evidence="3" id="KW-1185">Reference proteome</keyword>